<feature type="compositionally biased region" description="Pro residues" evidence="1">
    <location>
        <begin position="249"/>
        <end position="263"/>
    </location>
</feature>
<reference evidence="2" key="2">
    <citation type="submission" date="2023-06" db="EMBL/GenBank/DDBJ databases">
        <authorList>
            <person name="Kobayashi Y."/>
            <person name="Kayamori A."/>
            <person name="Aoki K."/>
            <person name="Shiwa Y."/>
            <person name="Fujita N."/>
            <person name="Sugita T."/>
            <person name="Iwasaki W."/>
            <person name="Tanaka N."/>
            <person name="Takashima M."/>
        </authorList>
    </citation>
    <scope>NUCLEOTIDE SEQUENCE</scope>
    <source>
        <strain evidence="2">HIS016</strain>
    </source>
</reference>
<gene>
    <name evidence="2" type="ORF">CspeluHIS016_0308390</name>
</gene>
<dbReference type="EMBL" id="BTCM01000003">
    <property type="protein sequence ID" value="GMK56999.1"/>
    <property type="molecule type" value="Genomic_DNA"/>
</dbReference>
<organism evidence="2 3">
    <name type="scientific">Cutaneotrichosporon spelunceum</name>
    <dbReference type="NCBI Taxonomy" id="1672016"/>
    <lineage>
        <taxon>Eukaryota</taxon>
        <taxon>Fungi</taxon>
        <taxon>Dikarya</taxon>
        <taxon>Basidiomycota</taxon>
        <taxon>Agaricomycotina</taxon>
        <taxon>Tremellomycetes</taxon>
        <taxon>Trichosporonales</taxon>
        <taxon>Trichosporonaceae</taxon>
        <taxon>Cutaneotrichosporon</taxon>
    </lineage>
</organism>
<protein>
    <submittedName>
        <fullName evidence="2">Uncharacterized protein</fullName>
    </submittedName>
</protein>
<sequence>MQAGGSTFGPASPSAFPSSLEPPPSPSQDSYSLPSPSYRFSPHPSPSQAQFSRLPAAETAILSSRNTVSPTSTITPLSLHTLLDVSPDIEDAGLHRMFVADVDRRRLASTSTSHQVDMEWNELRETVSRLLDPDAQRAYDADLHRDGEFDPPTSTEQDHVSGIVQSSTPNPVLFKLSATPSTPTMPSPTAPALWANPPCSSIPDDVLNNALQAQRRRRSAMGPRTPVGETFNTPPLSTIPVLHTSPTSSPTPPSISPTLPSPGSPFYPVPLHVPPPLCGTASPQPQLSRDHPFLRTEYVRGPRIPPPPLTPSLAEAEAASINTVRNPSASRKPEPRQLHPSAREEEDMPRCLRLRLRSKKAKLAQPLGPISPPFGFVHLTHADPPSPSRLPTGRQNSMVAGLVVTKLAPAPATWHPRTAAGMDIDGMPNTFGRASVLCPQSRRSRPAIDVLWAHSMAVPSPVTVQETPGTQRSHAELAQSPSLVGS</sequence>
<evidence type="ECO:0000313" key="3">
    <source>
        <dbReference type="Proteomes" id="UP001222932"/>
    </source>
</evidence>
<feature type="compositionally biased region" description="Basic and acidic residues" evidence="1">
    <location>
        <begin position="331"/>
        <end position="343"/>
    </location>
</feature>
<feature type="region of interest" description="Disordered" evidence="1">
    <location>
        <begin position="321"/>
        <end position="348"/>
    </location>
</feature>
<reference evidence="2" key="1">
    <citation type="journal article" date="2023" name="BMC Genomics">
        <title>Chromosome-level genome assemblies of Cutaneotrichosporon spp. (Trichosporonales, Basidiomycota) reveal imbalanced evolution between nucleotide sequences and chromosome synteny.</title>
        <authorList>
            <person name="Kobayashi Y."/>
            <person name="Kayamori A."/>
            <person name="Aoki K."/>
            <person name="Shiwa Y."/>
            <person name="Matsutani M."/>
            <person name="Fujita N."/>
            <person name="Sugita T."/>
            <person name="Iwasaki W."/>
            <person name="Tanaka N."/>
            <person name="Takashima M."/>
        </authorList>
    </citation>
    <scope>NUCLEOTIDE SEQUENCE</scope>
    <source>
        <strain evidence="2">HIS016</strain>
    </source>
</reference>
<name>A0AAD3TUC6_9TREE</name>
<evidence type="ECO:0000256" key="1">
    <source>
        <dbReference type="SAM" id="MobiDB-lite"/>
    </source>
</evidence>
<proteinExistence type="predicted"/>
<keyword evidence="3" id="KW-1185">Reference proteome</keyword>
<dbReference type="AlphaFoldDB" id="A0AAD3TUC6"/>
<dbReference type="Proteomes" id="UP001222932">
    <property type="component" value="Unassembled WGS sequence"/>
</dbReference>
<evidence type="ECO:0000313" key="2">
    <source>
        <dbReference type="EMBL" id="GMK56999.1"/>
    </source>
</evidence>
<feature type="region of interest" description="Disordered" evidence="1">
    <location>
        <begin position="1"/>
        <end position="52"/>
    </location>
</feature>
<feature type="region of interest" description="Disordered" evidence="1">
    <location>
        <begin position="144"/>
        <end position="188"/>
    </location>
</feature>
<accession>A0AAD3TUC6</accession>
<feature type="compositionally biased region" description="Low complexity" evidence="1">
    <location>
        <begin position="10"/>
        <end position="19"/>
    </location>
</feature>
<feature type="region of interest" description="Disordered" evidence="1">
    <location>
        <begin position="213"/>
        <end position="263"/>
    </location>
</feature>
<feature type="region of interest" description="Disordered" evidence="1">
    <location>
        <begin position="463"/>
        <end position="486"/>
    </location>
</feature>
<comment type="caution">
    <text evidence="2">The sequence shown here is derived from an EMBL/GenBank/DDBJ whole genome shotgun (WGS) entry which is preliminary data.</text>
</comment>
<feature type="compositionally biased region" description="Polar residues" evidence="1">
    <location>
        <begin position="463"/>
        <end position="472"/>
    </location>
</feature>